<accession>A0A233VWE3</accession>
<evidence type="ECO:0000313" key="3">
    <source>
        <dbReference type="Proteomes" id="UP000215361"/>
    </source>
</evidence>
<dbReference type="InterPro" id="IPR029109">
    <property type="entry name" value="Ntox35"/>
</dbReference>
<evidence type="ECO:0000259" key="1">
    <source>
        <dbReference type="Pfam" id="PF15534"/>
    </source>
</evidence>
<reference evidence="3" key="1">
    <citation type="submission" date="2017-04" db="EMBL/GenBank/DDBJ databases">
        <title>Finegoldia magna isolated from orthopedic joint implant-associated infections.</title>
        <authorList>
            <person name="Bjorklund S."/>
            <person name="Bruggemann H."/>
            <person name="Jensen A."/>
            <person name="Hellmark B."/>
            <person name="Soderquist B."/>
        </authorList>
    </citation>
    <scope>NUCLEOTIDE SEQUENCE [LARGE SCALE GENOMIC DNA]</scope>
    <source>
        <strain evidence="3">08T492</strain>
    </source>
</reference>
<dbReference type="Proteomes" id="UP000215361">
    <property type="component" value="Unassembled WGS sequence"/>
</dbReference>
<name>A0A233VWE3_FINMA</name>
<protein>
    <recommendedName>
        <fullName evidence="1">Bacterial toxin 35 domain-containing protein</fullName>
    </recommendedName>
</protein>
<evidence type="ECO:0000313" key="2">
    <source>
        <dbReference type="EMBL" id="OXZ36716.1"/>
    </source>
</evidence>
<organism evidence="2 3">
    <name type="scientific">Finegoldia magna</name>
    <name type="common">Peptostreptococcus magnus</name>
    <dbReference type="NCBI Taxonomy" id="1260"/>
    <lineage>
        <taxon>Bacteria</taxon>
        <taxon>Bacillati</taxon>
        <taxon>Bacillota</taxon>
        <taxon>Tissierellia</taxon>
        <taxon>Tissierellales</taxon>
        <taxon>Peptoniphilaceae</taxon>
        <taxon>Finegoldia</taxon>
    </lineage>
</organism>
<proteinExistence type="predicted"/>
<feature type="domain" description="Bacterial toxin 35" evidence="1">
    <location>
        <begin position="12"/>
        <end position="65"/>
    </location>
</feature>
<comment type="caution">
    <text evidence="2">The sequence shown here is derived from an EMBL/GenBank/DDBJ whole genome shotgun (WGS) entry which is preliminary data.</text>
</comment>
<dbReference type="EMBL" id="NDYI01000024">
    <property type="protein sequence ID" value="OXZ36716.1"/>
    <property type="molecule type" value="Genomic_DNA"/>
</dbReference>
<dbReference type="AlphaFoldDB" id="A0A233VWE3"/>
<gene>
    <name evidence="2" type="ORF">B9N56_08660</name>
</gene>
<sequence>MVPGGPKDPDRWDKIKKIIKKVLIDGRESRYGSAYKRTLNYKGKVVEVTFQKLKDGVISISNAWVK</sequence>
<dbReference type="Pfam" id="PF15534">
    <property type="entry name" value="Ntox35"/>
    <property type="match status" value="1"/>
</dbReference>